<dbReference type="GeneID" id="63838143"/>
<keyword evidence="2" id="KW-1185">Reference proteome</keyword>
<protein>
    <submittedName>
        <fullName evidence="1">Uncharacterized protein</fullName>
    </submittedName>
</protein>
<gene>
    <name evidence="1" type="ORF">M406DRAFT_335248</name>
</gene>
<comment type="caution">
    <text evidence="1">The sequence shown here is derived from an EMBL/GenBank/DDBJ whole genome shotgun (WGS) entry which is preliminary data.</text>
</comment>
<name>A0A9P5CJB1_CRYP1</name>
<sequence length="152" mass="17120">MDPIRYHEGSLGHNIVRVGDLEPGFFGSPALRQNHPPLYASSAQPIPVQQGHLDHRQCARVFLYTQQLPSIWDTARQALATCVRRGYFDLDLPLQRWALLVGDDFYEALVMCSEVYITMPLTTAKNSSEGCSTRSDQMCTISGRFPVFLGRM</sequence>
<evidence type="ECO:0000313" key="1">
    <source>
        <dbReference type="EMBL" id="KAF3760037.1"/>
    </source>
</evidence>
<dbReference type="EMBL" id="MU032354">
    <property type="protein sequence ID" value="KAF3760037.1"/>
    <property type="molecule type" value="Genomic_DNA"/>
</dbReference>
<accession>A0A9P5CJB1</accession>
<reference evidence="1" key="1">
    <citation type="journal article" date="2020" name="Phytopathology">
        <title>Genome sequence of the chestnut blight fungus Cryphonectria parasitica EP155: A fundamental resource for an archetypical invasive plant pathogen.</title>
        <authorList>
            <person name="Crouch J.A."/>
            <person name="Dawe A."/>
            <person name="Aerts A."/>
            <person name="Barry K."/>
            <person name="Churchill A.C.L."/>
            <person name="Grimwood J."/>
            <person name="Hillman B."/>
            <person name="Milgroom M.G."/>
            <person name="Pangilinan J."/>
            <person name="Smith M."/>
            <person name="Salamov A."/>
            <person name="Schmutz J."/>
            <person name="Yadav J."/>
            <person name="Grigoriev I.V."/>
            <person name="Nuss D."/>
        </authorList>
    </citation>
    <scope>NUCLEOTIDE SEQUENCE</scope>
    <source>
        <strain evidence="1">EP155</strain>
    </source>
</reference>
<proteinExistence type="predicted"/>
<dbReference type="AlphaFoldDB" id="A0A9P5CJB1"/>
<dbReference type="RefSeq" id="XP_040771016.1">
    <property type="nucleotide sequence ID" value="XM_040921014.1"/>
</dbReference>
<evidence type="ECO:0000313" key="2">
    <source>
        <dbReference type="Proteomes" id="UP000803844"/>
    </source>
</evidence>
<dbReference type="Proteomes" id="UP000803844">
    <property type="component" value="Unassembled WGS sequence"/>
</dbReference>
<organism evidence="1 2">
    <name type="scientific">Cryphonectria parasitica (strain ATCC 38755 / EP155)</name>
    <dbReference type="NCBI Taxonomy" id="660469"/>
    <lineage>
        <taxon>Eukaryota</taxon>
        <taxon>Fungi</taxon>
        <taxon>Dikarya</taxon>
        <taxon>Ascomycota</taxon>
        <taxon>Pezizomycotina</taxon>
        <taxon>Sordariomycetes</taxon>
        <taxon>Sordariomycetidae</taxon>
        <taxon>Diaporthales</taxon>
        <taxon>Cryphonectriaceae</taxon>
        <taxon>Cryphonectria-Endothia species complex</taxon>
        <taxon>Cryphonectria</taxon>
    </lineage>
</organism>